<dbReference type="Proteomes" id="UP000198650">
    <property type="component" value="Unassembled WGS sequence"/>
</dbReference>
<dbReference type="Pfam" id="PF13157">
    <property type="entry name" value="Enas"/>
    <property type="match status" value="1"/>
</dbReference>
<keyword evidence="3" id="KW-1185">Reference proteome</keyword>
<organism evidence="2 3">
    <name type="scientific">Parageobacillus thermantarcticus</name>
    <dbReference type="NCBI Taxonomy" id="186116"/>
    <lineage>
        <taxon>Bacteria</taxon>
        <taxon>Bacillati</taxon>
        <taxon>Bacillota</taxon>
        <taxon>Bacilli</taxon>
        <taxon>Bacillales</taxon>
        <taxon>Anoxybacillaceae</taxon>
        <taxon>Parageobacillus</taxon>
    </lineage>
</organism>
<dbReference type="AlphaFoldDB" id="A0A1I0TFV8"/>
<dbReference type="EMBL" id="FOJS01000026">
    <property type="protein sequence ID" value="SFA50597.1"/>
    <property type="molecule type" value="Genomic_DNA"/>
</dbReference>
<feature type="domain" description="Endospore appendages core" evidence="1">
    <location>
        <begin position="2"/>
        <end position="53"/>
    </location>
</feature>
<name>A0A1I0TFV8_9BACL</name>
<dbReference type="STRING" id="186116.SAMN05192569_102630"/>
<proteinExistence type="predicted"/>
<evidence type="ECO:0000313" key="3">
    <source>
        <dbReference type="Proteomes" id="UP000198650"/>
    </source>
</evidence>
<reference evidence="3" key="1">
    <citation type="submission" date="2016-10" db="EMBL/GenBank/DDBJ databases">
        <authorList>
            <person name="Varghese N."/>
            <person name="Submissions S."/>
        </authorList>
    </citation>
    <scope>NUCLEOTIDE SEQUENCE [LARGE SCALE GENOMIC DNA]</scope>
    <source>
        <strain evidence="3">M1</strain>
    </source>
</reference>
<evidence type="ECO:0000259" key="1">
    <source>
        <dbReference type="Pfam" id="PF13157"/>
    </source>
</evidence>
<evidence type="ECO:0000313" key="2">
    <source>
        <dbReference type="EMBL" id="SFA50597.1"/>
    </source>
</evidence>
<sequence length="236" mass="26221">MDVIVNGKKLISLLEGASFGATISDLRSIEVLCHGPSGQSSFCEGELKIVLHFNPFQNESHCIDLKKTNCFLSDRCGNPLDPTAPRSIICEELRQQNDRKNINVTLPDGKSVLLQKVNVLKRGFVTVELFNQKGRACKKCTFPFSEIETFRLCAPAGTTVECKIINFDCEAYIIPPLDPNEECLEIIVLINIYQHIKILGEVVMEIVGNVCQPRRNIEGKTGPAPMPLPPCPFTFT</sequence>
<protein>
    <recommendedName>
        <fullName evidence="1">Endospore appendages core domain-containing protein</fullName>
    </recommendedName>
</protein>
<accession>A0A1I0TFV8</accession>
<dbReference type="InterPro" id="IPR025055">
    <property type="entry name" value="Ena_core"/>
</dbReference>
<gene>
    <name evidence="2" type="ORF">SAMN05192569_102630</name>
</gene>